<dbReference type="Ensembl" id="ENSTGUT00000021243.1">
    <property type="protein sequence ID" value="ENSTGUP00000027626.1"/>
    <property type="gene ID" value="ENSTGUG00000022602.1"/>
</dbReference>
<reference evidence="1" key="2">
    <citation type="submission" date="2025-08" db="UniProtKB">
        <authorList>
            <consortium name="Ensembl"/>
        </authorList>
    </citation>
    <scope>IDENTIFICATION</scope>
</reference>
<evidence type="ECO:0000313" key="2">
    <source>
        <dbReference type="Proteomes" id="UP000007754"/>
    </source>
</evidence>
<dbReference type="AlphaFoldDB" id="A0A674GZ70"/>
<sequence length="84" mass="9051">MLWLGQGHAFSFSISPVHVRALASSLCGDERKMSLMSCAAELSARGCCMGVLSLHCTLMVLQWSFSSCLASASLAARTFLCLKY</sequence>
<proteinExistence type="predicted"/>
<protein>
    <submittedName>
        <fullName evidence="1">Uncharacterized protein</fullName>
    </submittedName>
</protein>
<name>A0A674GZ70_TAEGU</name>
<keyword evidence="2" id="KW-1185">Reference proteome</keyword>
<reference evidence="1 2" key="1">
    <citation type="journal article" date="2010" name="Nature">
        <title>The genome of a songbird.</title>
        <authorList>
            <person name="Warren W.C."/>
            <person name="Clayton D.F."/>
            <person name="Ellegren H."/>
            <person name="Arnold A.P."/>
            <person name="Hillier L.W."/>
            <person name="Kunstner A."/>
            <person name="Searle S."/>
            <person name="White S."/>
            <person name="Vilella A.J."/>
            <person name="Fairley S."/>
            <person name="Heger A."/>
            <person name="Kong L."/>
            <person name="Ponting C.P."/>
            <person name="Jarvis E.D."/>
            <person name="Mello C.V."/>
            <person name="Minx P."/>
            <person name="Lovell P."/>
            <person name="Velho T.A."/>
            <person name="Ferris M."/>
            <person name="Balakrishnan C.N."/>
            <person name="Sinha S."/>
            <person name="Blatti C."/>
            <person name="London S.E."/>
            <person name="Li Y."/>
            <person name="Lin Y.C."/>
            <person name="George J."/>
            <person name="Sweedler J."/>
            <person name="Southey B."/>
            <person name="Gunaratne P."/>
            <person name="Watson M."/>
            <person name="Nam K."/>
            <person name="Backstrom N."/>
            <person name="Smeds L."/>
            <person name="Nabholz B."/>
            <person name="Itoh Y."/>
            <person name="Whitney O."/>
            <person name="Pfenning A.R."/>
            <person name="Howard J."/>
            <person name="Volker M."/>
            <person name="Skinner B.M."/>
            <person name="Griffin D.K."/>
            <person name="Ye L."/>
            <person name="McLaren W.M."/>
            <person name="Flicek P."/>
            <person name="Quesada V."/>
            <person name="Velasco G."/>
            <person name="Lopez-Otin C."/>
            <person name="Puente X.S."/>
            <person name="Olender T."/>
            <person name="Lancet D."/>
            <person name="Smit A.F."/>
            <person name="Hubley R."/>
            <person name="Konkel M.K."/>
            <person name="Walker J.A."/>
            <person name="Batzer M.A."/>
            <person name="Gu W."/>
            <person name="Pollock D.D."/>
            <person name="Chen L."/>
            <person name="Cheng Z."/>
            <person name="Eichler E.E."/>
            <person name="Stapley J."/>
            <person name="Slate J."/>
            <person name="Ekblom R."/>
            <person name="Birkhead T."/>
            <person name="Burke T."/>
            <person name="Burt D."/>
            <person name="Scharff C."/>
            <person name="Adam I."/>
            <person name="Richard H."/>
            <person name="Sultan M."/>
            <person name="Soldatov A."/>
            <person name="Lehrach H."/>
            <person name="Edwards S.V."/>
            <person name="Yang S.P."/>
            <person name="Li X."/>
            <person name="Graves T."/>
            <person name="Fulton L."/>
            <person name="Nelson J."/>
            <person name="Chinwalla A."/>
            <person name="Hou S."/>
            <person name="Mardis E.R."/>
            <person name="Wilson R.K."/>
        </authorList>
    </citation>
    <scope>NUCLEOTIDE SEQUENCE [LARGE SCALE GENOMIC DNA]</scope>
</reference>
<dbReference type="InParanoid" id="A0A674GZ70"/>
<dbReference type="Proteomes" id="UP000007754">
    <property type="component" value="Chromosome 9"/>
</dbReference>
<accession>A0A674GZ70</accession>
<organism evidence="1 2">
    <name type="scientific">Taeniopygia guttata</name>
    <name type="common">Zebra finch</name>
    <name type="synonym">Poephila guttata</name>
    <dbReference type="NCBI Taxonomy" id="59729"/>
    <lineage>
        <taxon>Eukaryota</taxon>
        <taxon>Metazoa</taxon>
        <taxon>Chordata</taxon>
        <taxon>Craniata</taxon>
        <taxon>Vertebrata</taxon>
        <taxon>Euteleostomi</taxon>
        <taxon>Archelosauria</taxon>
        <taxon>Archosauria</taxon>
        <taxon>Dinosauria</taxon>
        <taxon>Saurischia</taxon>
        <taxon>Theropoda</taxon>
        <taxon>Coelurosauria</taxon>
        <taxon>Aves</taxon>
        <taxon>Neognathae</taxon>
        <taxon>Neoaves</taxon>
        <taxon>Telluraves</taxon>
        <taxon>Australaves</taxon>
        <taxon>Passeriformes</taxon>
        <taxon>Passeroidea</taxon>
        <taxon>Estrildidae</taxon>
        <taxon>Estrildinae</taxon>
        <taxon>Taeniopygia</taxon>
    </lineage>
</organism>
<evidence type="ECO:0000313" key="1">
    <source>
        <dbReference type="Ensembl" id="ENSTGUP00000027626.1"/>
    </source>
</evidence>
<reference evidence="1" key="3">
    <citation type="submission" date="2025-09" db="UniProtKB">
        <authorList>
            <consortium name="Ensembl"/>
        </authorList>
    </citation>
    <scope>IDENTIFICATION</scope>
</reference>